<protein>
    <submittedName>
        <fullName evidence="1">Uncharacterized protein</fullName>
    </submittedName>
</protein>
<dbReference type="AlphaFoldDB" id="A0A834KYB9"/>
<comment type="caution">
    <text evidence="1">The sequence shown here is derived from an EMBL/GenBank/DDBJ whole genome shotgun (WGS) entry which is preliminary data.</text>
</comment>
<dbReference type="Proteomes" id="UP000614350">
    <property type="component" value="Unassembled WGS sequence"/>
</dbReference>
<evidence type="ECO:0000313" key="2">
    <source>
        <dbReference type="Proteomes" id="UP000614350"/>
    </source>
</evidence>
<accession>A0A834KYB9</accession>
<gene>
    <name evidence="1" type="ORF">HZH66_001217</name>
</gene>
<reference evidence="1" key="1">
    <citation type="journal article" date="2020" name="G3 (Bethesda)">
        <title>High-Quality Assemblies for Three Invasive Social Wasps from the &lt;i&gt;Vespula&lt;/i&gt; Genus.</title>
        <authorList>
            <person name="Harrop T.W.R."/>
            <person name="Guhlin J."/>
            <person name="McLaughlin G.M."/>
            <person name="Permina E."/>
            <person name="Stockwell P."/>
            <person name="Gilligan J."/>
            <person name="Le Lec M.F."/>
            <person name="Gruber M.A.M."/>
            <person name="Quinn O."/>
            <person name="Lovegrove M."/>
            <person name="Duncan E.J."/>
            <person name="Remnant E.J."/>
            <person name="Van Eeckhoven J."/>
            <person name="Graham B."/>
            <person name="Knapp R.A."/>
            <person name="Langford K.W."/>
            <person name="Kronenberg Z."/>
            <person name="Press M.O."/>
            <person name="Eacker S.M."/>
            <person name="Wilson-Rankin E.E."/>
            <person name="Purcell J."/>
            <person name="Lester P.J."/>
            <person name="Dearden P.K."/>
        </authorList>
    </citation>
    <scope>NUCLEOTIDE SEQUENCE</scope>
    <source>
        <strain evidence="1">Marl-1</strain>
    </source>
</reference>
<evidence type="ECO:0000313" key="1">
    <source>
        <dbReference type="EMBL" id="KAF7412321.1"/>
    </source>
</evidence>
<keyword evidence="2" id="KW-1185">Reference proteome</keyword>
<name>A0A834KYB9_VESVU</name>
<organism evidence="1 2">
    <name type="scientific">Vespula vulgaris</name>
    <name type="common">Yellow jacket</name>
    <name type="synonym">Wasp</name>
    <dbReference type="NCBI Taxonomy" id="7454"/>
    <lineage>
        <taxon>Eukaryota</taxon>
        <taxon>Metazoa</taxon>
        <taxon>Ecdysozoa</taxon>
        <taxon>Arthropoda</taxon>
        <taxon>Hexapoda</taxon>
        <taxon>Insecta</taxon>
        <taxon>Pterygota</taxon>
        <taxon>Neoptera</taxon>
        <taxon>Endopterygota</taxon>
        <taxon>Hymenoptera</taxon>
        <taxon>Apocrita</taxon>
        <taxon>Aculeata</taxon>
        <taxon>Vespoidea</taxon>
        <taxon>Vespidae</taxon>
        <taxon>Vespinae</taxon>
        <taxon>Vespula</taxon>
    </lineage>
</organism>
<dbReference type="EMBL" id="JACSEA010000001">
    <property type="protein sequence ID" value="KAF7412321.1"/>
    <property type="molecule type" value="Genomic_DNA"/>
</dbReference>
<proteinExistence type="predicted"/>
<sequence>MARCLRCIEFDARTTHGRKENDLMTIAKAPCPVAERNAIVGVSPCDLHGTREQCDIMESCCTDSRVSVRLLIVLACLHPVNVGRTQWSSMDQVSVYYSHLQRVRTTPVESSMGEVRNDGDYDSVIVESRNFIDFRKR</sequence>